<evidence type="ECO:0000313" key="6">
    <source>
        <dbReference type="Proteomes" id="UP000290172"/>
    </source>
</evidence>
<evidence type="ECO:0000259" key="4">
    <source>
        <dbReference type="PROSITE" id="PS01124"/>
    </source>
</evidence>
<evidence type="ECO:0000313" key="5">
    <source>
        <dbReference type="EMBL" id="RXJ67695.1"/>
    </source>
</evidence>
<dbReference type="InterPro" id="IPR020449">
    <property type="entry name" value="Tscrpt_reg_AraC-type_HTH"/>
</dbReference>
<organism evidence="5 6">
    <name type="scientific">Halarcobacter ebronensis</name>
    <dbReference type="NCBI Taxonomy" id="1462615"/>
    <lineage>
        <taxon>Bacteria</taxon>
        <taxon>Pseudomonadati</taxon>
        <taxon>Campylobacterota</taxon>
        <taxon>Epsilonproteobacteria</taxon>
        <taxon>Campylobacterales</taxon>
        <taxon>Arcobacteraceae</taxon>
        <taxon>Halarcobacter</taxon>
    </lineage>
</organism>
<feature type="domain" description="HTH araC/xylS-type" evidence="4">
    <location>
        <begin position="162"/>
        <end position="259"/>
    </location>
</feature>
<evidence type="ECO:0000256" key="2">
    <source>
        <dbReference type="ARBA" id="ARBA00023125"/>
    </source>
</evidence>
<dbReference type="Pfam" id="PF12833">
    <property type="entry name" value="HTH_18"/>
    <property type="match status" value="1"/>
</dbReference>
<dbReference type="SMART" id="SM00342">
    <property type="entry name" value="HTH_ARAC"/>
    <property type="match status" value="1"/>
</dbReference>
<evidence type="ECO:0000256" key="1">
    <source>
        <dbReference type="ARBA" id="ARBA00023015"/>
    </source>
</evidence>
<dbReference type="InterPro" id="IPR050204">
    <property type="entry name" value="AraC_XylS_family_regulators"/>
</dbReference>
<proteinExistence type="predicted"/>
<dbReference type="PROSITE" id="PS01124">
    <property type="entry name" value="HTH_ARAC_FAMILY_2"/>
    <property type="match status" value="1"/>
</dbReference>
<accession>A0A4Q0YCH3</accession>
<dbReference type="Pfam" id="PF02311">
    <property type="entry name" value="AraC_binding"/>
    <property type="match status" value="1"/>
</dbReference>
<dbReference type="PANTHER" id="PTHR46796:SF2">
    <property type="entry name" value="TRANSCRIPTIONAL REGULATORY PROTEIN"/>
    <property type="match status" value="1"/>
</dbReference>
<dbReference type="SUPFAM" id="SSF51215">
    <property type="entry name" value="Regulatory protein AraC"/>
    <property type="match status" value="1"/>
</dbReference>
<comment type="caution">
    <text evidence="5">The sequence shown here is derived from an EMBL/GenBank/DDBJ whole genome shotgun (WGS) entry which is preliminary data.</text>
</comment>
<reference evidence="5 6" key="1">
    <citation type="submission" date="2017-10" db="EMBL/GenBank/DDBJ databases">
        <title>Genomics of the genus Arcobacter.</title>
        <authorList>
            <person name="Perez-Cataluna A."/>
            <person name="Figueras M.J."/>
        </authorList>
    </citation>
    <scope>NUCLEOTIDE SEQUENCE [LARGE SCALE GENOMIC DNA]</scope>
    <source>
        <strain evidence="5 6">CECT 8993</strain>
    </source>
</reference>
<gene>
    <name evidence="5" type="ORF">CRV08_10010</name>
</gene>
<keyword evidence="1" id="KW-0805">Transcription regulation</keyword>
<dbReference type="Proteomes" id="UP000290172">
    <property type="component" value="Unassembled WGS sequence"/>
</dbReference>
<dbReference type="GO" id="GO:0043565">
    <property type="term" value="F:sequence-specific DNA binding"/>
    <property type="evidence" value="ECO:0007669"/>
    <property type="project" value="InterPro"/>
</dbReference>
<dbReference type="AlphaFoldDB" id="A0A4Q0YCH3"/>
<dbReference type="PANTHER" id="PTHR46796">
    <property type="entry name" value="HTH-TYPE TRANSCRIPTIONAL ACTIVATOR RHAS-RELATED"/>
    <property type="match status" value="1"/>
</dbReference>
<dbReference type="InterPro" id="IPR009057">
    <property type="entry name" value="Homeodomain-like_sf"/>
</dbReference>
<dbReference type="InterPro" id="IPR018060">
    <property type="entry name" value="HTH_AraC"/>
</dbReference>
<dbReference type="PRINTS" id="PR00032">
    <property type="entry name" value="HTHARAC"/>
</dbReference>
<evidence type="ECO:0000256" key="3">
    <source>
        <dbReference type="ARBA" id="ARBA00023163"/>
    </source>
</evidence>
<dbReference type="EMBL" id="PDKJ01000008">
    <property type="protein sequence ID" value="RXJ67695.1"/>
    <property type="molecule type" value="Genomic_DNA"/>
</dbReference>
<dbReference type="InterPro" id="IPR037923">
    <property type="entry name" value="HTH-like"/>
</dbReference>
<keyword evidence="3" id="KW-0804">Transcription</keyword>
<name>A0A4Q0YCH3_9BACT</name>
<keyword evidence="2" id="KW-0238">DNA-binding</keyword>
<dbReference type="GO" id="GO:0003700">
    <property type="term" value="F:DNA-binding transcription factor activity"/>
    <property type="evidence" value="ECO:0007669"/>
    <property type="project" value="InterPro"/>
</dbReference>
<protein>
    <submittedName>
        <fullName evidence="5">AraC family transcriptional regulator</fullName>
    </submittedName>
</protein>
<dbReference type="RefSeq" id="WP_128981669.1">
    <property type="nucleotide sequence ID" value="NZ_PDKJ01000008.1"/>
</dbReference>
<dbReference type="SUPFAM" id="SSF46689">
    <property type="entry name" value="Homeodomain-like"/>
    <property type="match status" value="2"/>
</dbReference>
<dbReference type="InterPro" id="IPR003313">
    <property type="entry name" value="AraC-bd"/>
</dbReference>
<sequence>MKLETLNEVFFENIKNSNDNFVKHFHDTYIIGITHDGMFKSINQNKAVLSYKNSTRVLNPGEIHGGDSNSWKYTNFYPPLELISEIYEQIYFEKALPCFTKHIIEDINLYNLLLKFFISAYSNEDKLEIESNLIIAVSYLIKNYTDSTKKYSPLFDDKKIIKDSVEFMKDCLDTKISLDDLALNSNLSKYHFLRVFKNSIGITPHQFILSQRVQKARELIVKGEQLNQVASTVGFSDQSHFIKNFKRIYGYVPSELKNSSNFVLYK</sequence>
<dbReference type="Gene3D" id="1.10.10.60">
    <property type="entry name" value="Homeodomain-like"/>
    <property type="match status" value="2"/>
</dbReference>